<feature type="region of interest" description="Disordered" evidence="7">
    <location>
        <begin position="139"/>
        <end position="224"/>
    </location>
</feature>
<dbReference type="Gene3D" id="2.60.40.1850">
    <property type="match status" value="1"/>
</dbReference>
<feature type="signal peptide" evidence="9">
    <location>
        <begin position="1"/>
        <end position="25"/>
    </location>
</feature>
<name>A0A0A3IGN9_9BACI</name>
<dbReference type="InterPro" id="IPR037250">
    <property type="entry name" value="NEAT_dom_sf"/>
</dbReference>
<feature type="compositionally biased region" description="Low complexity" evidence="7">
    <location>
        <begin position="200"/>
        <end position="216"/>
    </location>
</feature>
<comment type="caution">
    <text evidence="11">The sequence shown here is derived from an EMBL/GenBank/DDBJ whole genome shotgun (WGS) entry which is preliminary data.</text>
</comment>
<feature type="domain" description="NEAT" evidence="10">
    <location>
        <begin position="27"/>
        <end position="142"/>
    </location>
</feature>
<keyword evidence="3" id="KW-0964">Secreted</keyword>
<gene>
    <name evidence="11" type="ORF">CD32_14395</name>
</gene>
<dbReference type="GO" id="GO:0030492">
    <property type="term" value="F:hemoglobin binding"/>
    <property type="evidence" value="ECO:0007669"/>
    <property type="project" value="InterPro"/>
</dbReference>
<evidence type="ECO:0000313" key="11">
    <source>
        <dbReference type="EMBL" id="KGR83884.1"/>
    </source>
</evidence>
<feature type="transmembrane region" description="Helical" evidence="8">
    <location>
        <begin position="227"/>
        <end position="244"/>
    </location>
</feature>
<dbReference type="GO" id="GO:0009274">
    <property type="term" value="C:peptidoglycan-based cell wall"/>
    <property type="evidence" value="ECO:0007669"/>
    <property type="project" value="InterPro"/>
</dbReference>
<dbReference type="SMART" id="SM00725">
    <property type="entry name" value="NEAT"/>
    <property type="match status" value="1"/>
</dbReference>
<dbReference type="Proteomes" id="UP000030437">
    <property type="component" value="Unassembled WGS sequence"/>
</dbReference>
<evidence type="ECO:0000256" key="1">
    <source>
        <dbReference type="ARBA" id="ARBA00004168"/>
    </source>
</evidence>
<dbReference type="EMBL" id="JPVP01000057">
    <property type="protein sequence ID" value="KGR83884.1"/>
    <property type="molecule type" value="Genomic_DNA"/>
</dbReference>
<dbReference type="PANTHER" id="PTHR37824">
    <property type="entry name" value="IRON-REGULATED SURFACE DETERMINANT PROTEIN C"/>
    <property type="match status" value="1"/>
</dbReference>
<dbReference type="SUPFAM" id="SSF158911">
    <property type="entry name" value="NEAT domain-like"/>
    <property type="match status" value="1"/>
</dbReference>
<feature type="compositionally biased region" description="Polar residues" evidence="7">
    <location>
        <begin position="143"/>
        <end position="157"/>
    </location>
</feature>
<keyword evidence="8" id="KW-0472">Membrane</keyword>
<evidence type="ECO:0000256" key="6">
    <source>
        <dbReference type="ARBA" id="ARBA00023088"/>
    </source>
</evidence>
<dbReference type="PANTHER" id="PTHR37824:SF1">
    <property type="entry name" value="IRON-REGULATED SURFACE DETERMINANT PROTEIN C"/>
    <property type="match status" value="1"/>
</dbReference>
<evidence type="ECO:0000313" key="12">
    <source>
        <dbReference type="Proteomes" id="UP000030437"/>
    </source>
</evidence>
<feature type="chain" id="PRO_5039684546" evidence="9">
    <location>
        <begin position="26"/>
        <end position="247"/>
    </location>
</feature>
<dbReference type="Pfam" id="PF05031">
    <property type="entry name" value="NEAT"/>
    <property type="match status" value="1"/>
</dbReference>
<evidence type="ECO:0000256" key="8">
    <source>
        <dbReference type="SAM" id="Phobius"/>
    </source>
</evidence>
<sequence length="247" mass="26294">MRKFFLAAVTVMFMLFLFLPATTKAAVADGTYNVNYQVNKPGSNSASMANDYFLKPAKLTVNNGKMSIQLTIKNSAWVTQFNPPGGAAVISSNTGADQRVVQFGIGTFNPLTVGLKIDIEDIDYHHSYSVDFVFDSSGLPEAKQQTPPASVPASNTEVKPAQPSSSGSNTSSNNQPATNEKVHNASVSEQSKPTANETDASQTTADNTNQQQTAPAEEVENPETSDALPLASLVAFIAAAIIFIRTK</sequence>
<dbReference type="InterPro" id="IPR006635">
    <property type="entry name" value="NEAT_dom"/>
</dbReference>
<dbReference type="NCBIfam" id="TIGR03656">
    <property type="entry name" value="IsdC"/>
    <property type="match status" value="1"/>
</dbReference>
<comment type="subcellular location">
    <subcellularLocation>
        <location evidence="1">Secreted</location>
        <location evidence="1">Cell wall</location>
        <topology evidence="1">Peptidoglycan-anchor</topology>
    </subcellularLocation>
</comment>
<keyword evidence="12" id="KW-1185">Reference proteome</keyword>
<accession>A0A0A3IGN9</accession>
<keyword evidence="5" id="KW-0408">Iron</keyword>
<evidence type="ECO:0000256" key="7">
    <source>
        <dbReference type="SAM" id="MobiDB-lite"/>
    </source>
</evidence>
<dbReference type="PROSITE" id="PS50978">
    <property type="entry name" value="NEAT"/>
    <property type="match status" value="1"/>
</dbReference>
<keyword evidence="2" id="KW-0134">Cell wall</keyword>
<dbReference type="GO" id="GO:0015886">
    <property type="term" value="P:heme transport"/>
    <property type="evidence" value="ECO:0007669"/>
    <property type="project" value="InterPro"/>
</dbReference>
<dbReference type="InterPro" id="IPR050436">
    <property type="entry name" value="IsdA"/>
</dbReference>
<keyword evidence="4 9" id="KW-0732">Signal</keyword>
<dbReference type="AlphaFoldDB" id="A0A0A3IGN9"/>
<evidence type="ECO:0000256" key="5">
    <source>
        <dbReference type="ARBA" id="ARBA00023004"/>
    </source>
</evidence>
<evidence type="ECO:0000256" key="9">
    <source>
        <dbReference type="SAM" id="SignalP"/>
    </source>
</evidence>
<feature type="compositionally biased region" description="Low complexity" evidence="7">
    <location>
        <begin position="164"/>
        <end position="174"/>
    </location>
</feature>
<feature type="compositionally biased region" description="Polar residues" evidence="7">
    <location>
        <begin position="185"/>
        <end position="199"/>
    </location>
</feature>
<dbReference type="OrthoDB" id="2413751at2"/>
<dbReference type="CDD" id="cd06920">
    <property type="entry name" value="NEAT"/>
    <property type="match status" value="1"/>
</dbReference>
<evidence type="ECO:0000256" key="3">
    <source>
        <dbReference type="ARBA" id="ARBA00022525"/>
    </source>
</evidence>
<evidence type="ECO:0000256" key="2">
    <source>
        <dbReference type="ARBA" id="ARBA00022512"/>
    </source>
</evidence>
<dbReference type="eggNOG" id="COG5386">
    <property type="taxonomic scope" value="Bacteria"/>
</dbReference>
<protein>
    <submittedName>
        <fullName evidence="11">Cell surface protein</fullName>
    </submittedName>
</protein>
<proteinExistence type="predicted"/>
<organism evidence="11 12">
    <name type="scientific">Lysinibacillus odysseyi 34hs-1 = NBRC 100172</name>
    <dbReference type="NCBI Taxonomy" id="1220589"/>
    <lineage>
        <taxon>Bacteria</taxon>
        <taxon>Bacillati</taxon>
        <taxon>Bacillota</taxon>
        <taxon>Bacilli</taxon>
        <taxon>Bacillales</taxon>
        <taxon>Bacillaceae</taxon>
        <taxon>Lysinibacillus</taxon>
    </lineage>
</organism>
<keyword evidence="6" id="KW-0572">Peptidoglycan-anchor</keyword>
<keyword evidence="8" id="KW-1133">Transmembrane helix</keyword>
<reference evidence="11 12" key="1">
    <citation type="submission" date="2014-02" db="EMBL/GenBank/DDBJ databases">
        <title>Draft genome sequence of Lysinibacillus odysseyi NBRC 100172.</title>
        <authorList>
            <person name="Zhang F."/>
            <person name="Wang G."/>
            <person name="Zhang L."/>
        </authorList>
    </citation>
    <scope>NUCLEOTIDE SEQUENCE [LARGE SCALE GENOMIC DNA]</scope>
    <source>
        <strain evidence="11 12">NBRC 100172</strain>
    </source>
</reference>
<evidence type="ECO:0000256" key="4">
    <source>
        <dbReference type="ARBA" id="ARBA00022729"/>
    </source>
</evidence>
<dbReference type="STRING" id="1220589.CD32_14395"/>
<dbReference type="RefSeq" id="WP_036155801.1">
    <property type="nucleotide sequence ID" value="NZ_AVCX01000004.1"/>
</dbReference>
<evidence type="ECO:0000259" key="10">
    <source>
        <dbReference type="PROSITE" id="PS50978"/>
    </source>
</evidence>
<dbReference type="InterPro" id="IPR019909">
    <property type="entry name" value="Haem_uptake_protein_IsdC"/>
</dbReference>
<keyword evidence="8" id="KW-0812">Transmembrane</keyword>